<feature type="compositionally biased region" description="Polar residues" evidence="1">
    <location>
        <begin position="60"/>
        <end position="70"/>
    </location>
</feature>
<keyword evidence="2" id="KW-0472">Membrane</keyword>
<proteinExistence type="predicted"/>
<name>A0A1M4E764_9ACTN</name>
<feature type="compositionally biased region" description="Polar residues" evidence="1">
    <location>
        <begin position="34"/>
        <end position="53"/>
    </location>
</feature>
<dbReference type="AlphaFoldDB" id="A0A1M4E764"/>
<evidence type="ECO:0000256" key="1">
    <source>
        <dbReference type="SAM" id="MobiDB-lite"/>
    </source>
</evidence>
<dbReference type="EMBL" id="LT559118">
    <property type="protein sequence ID" value="SBO94699.1"/>
    <property type="molecule type" value="Genomic_DNA"/>
</dbReference>
<organism evidence="3">
    <name type="scientific">Nonomuraea gerenzanensis</name>
    <dbReference type="NCBI Taxonomy" id="93944"/>
    <lineage>
        <taxon>Bacteria</taxon>
        <taxon>Bacillati</taxon>
        <taxon>Actinomycetota</taxon>
        <taxon>Actinomycetes</taxon>
        <taxon>Streptosporangiales</taxon>
        <taxon>Streptosporangiaceae</taxon>
        <taxon>Nonomuraea</taxon>
    </lineage>
</organism>
<gene>
    <name evidence="3" type="ORF">BN4615_P4215</name>
</gene>
<keyword evidence="2" id="KW-1133">Transmembrane helix</keyword>
<feature type="region of interest" description="Disordered" evidence="1">
    <location>
        <begin position="1"/>
        <end position="90"/>
    </location>
</feature>
<evidence type="ECO:0000313" key="3">
    <source>
        <dbReference type="EMBL" id="SBO94699.1"/>
    </source>
</evidence>
<feature type="transmembrane region" description="Helical" evidence="2">
    <location>
        <begin position="96"/>
        <end position="117"/>
    </location>
</feature>
<evidence type="ECO:0000256" key="2">
    <source>
        <dbReference type="SAM" id="Phobius"/>
    </source>
</evidence>
<protein>
    <submittedName>
        <fullName evidence="3">Uncharacterized protein</fullName>
    </submittedName>
</protein>
<reference evidence="3" key="1">
    <citation type="submission" date="2016-04" db="EMBL/GenBank/DDBJ databases">
        <authorList>
            <person name="Evans L.H."/>
            <person name="Alamgir A."/>
            <person name="Owens N."/>
            <person name="Weber N.D."/>
            <person name="Virtaneva K."/>
            <person name="Barbian K."/>
            <person name="Babar A."/>
            <person name="Rosenke K."/>
        </authorList>
    </citation>
    <scope>NUCLEOTIDE SEQUENCE</scope>
    <source>
        <strain evidence="3">Nono1</strain>
    </source>
</reference>
<accession>A0A1M4E764</accession>
<keyword evidence="2" id="KW-0812">Transmembrane</keyword>
<sequence length="295" mass="30178">MPGVSASRGGPLRHPASESPPSPDATVKPGDHASSATSGQPASEVLSSRQAADTSAGKPASNTGKPASNTGKRDSTAETSGSSWEDERSGRPKARILLIAAAILIAAAVGVGGWMWLGREQPRPATFHAEPTSAFYTAIDTRQNDASPLTLQEVFTGATKTLGKMSLVGTREFTDCDEALWGATAPGCTQALQAMYQGGAMAGQFVVFNLADGRAADALVAALRTDGFVRQDIAFEAAGSRAQARAMGHYVTVSWVGGTAQAPAEGLVAAEDLVTALVALDGLGRAVQGRIIAAT</sequence>